<dbReference type="GO" id="GO:0030621">
    <property type="term" value="F:U4 snRNA binding"/>
    <property type="evidence" value="ECO:0007669"/>
    <property type="project" value="TreeGrafter"/>
</dbReference>
<dbReference type="InterPro" id="IPR015943">
    <property type="entry name" value="WD40/YVTN_repeat-like_dom_sf"/>
</dbReference>
<organism evidence="5 6">
    <name type="scientific">Catenaria anguillulae PL171</name>
    <dbReference type="NCBI Taxonomy" id="765915"/>
    <lineage>
        <taxon>Eukaryota</taxon>
        <taxon>Fungi</taxon>
        <taxon>Fungi incertae sedis</taxon>
        <taxon>Blastocladiomycota</taxon>
        <taxon>Blastocladiomycetes</taxon>
        <taxon>Blastocladiales</taxon>
        <taxon>Catenariaceae</taxon>
        <taxon>Catenaria</taxon>
    </lineage>
</organism>
<proteinExistence type="predicted"/>
<dbReference type="Proteomes" id="UP000193411">
    <property type="component" value="Unassembled WGS sequence"/>
</dbReference>
<feature type="compositionally biased region" description="Basic and acidic residues" evidence="4">
    <location>
        <begin position="329"/>
        <end position="339"/>
    </location>
</feature>
<dbReference type="GO" id="GO:0046540">
    <property type="term" value="C:U4/U6 x U5 tri-snRNP complex"/>
    <property type="evidence" value="ECO:0007669"/>
    <property type="project" value="TreeGrafter"/>
</dbReference>
<dbReference type="AlphaFoldDB" id="A0A1Y2I5V0"/>
<dbReference type="PROSITE" id="PS00678">
    <property type="entry name" value="WD_REPEATS_1"/>
    <property type="match status" value="1"/>
</dbReference>
<dbReference type="GO" id="GO:0017070">
    <property type="term" value="F:U6 snRNA binding"/>
    <property type="evidence" value="ECO:0007669"/>
    <property type="project" value="TreeGrafter"/>
</dbReference>
<dbReference type="InterPro" id="IPR036322">
    <property type="entry name" value="WD40_repeat_dom_sf"/>
</dbReference>
<reference evidence="5 6" key="1">
    <citation type="submission" date="2016-07" db="EMBL/GenBank/DDBJ databases">
        <title>Pervasive Adenine N6-methylation of Active Genes in Fungi.</title>
        <authorList>
            <consortium name="DOE Joint Genome Institute"/>
            <person name="Mondo S.J."/>
            <person name="Dannebaum R.O."/>
            <person name="Kuo R.C."/>
            <person name="Labutti K."/>
            <person name="Haridas S."/>
            <person name="Kuo A."/>
            <person name="Salamov A."/>
            <person name="Ahrendt S.R."/>
            <person name="Lipzen A."/>
            <person name="Sullivan W."/>
            <person name="Andreopoulos W.B."/>
            <person name="Clum A."/>
            <person name="Lindquist E."/>
            <person name="Daum C."/>
            <person name="Ramamoorthy G.K."/>
            <person name="Gryganskyi A."/>
            <person name="Culley D."/>
            <person name="Magnuson J.K."/>
            <person name="James T.Y."/>
            <person name="O'Malley M.A."/>
            <person name="Stajich J.E."/>
            <person name="Spatafora J.W."/>
            <person name="Visel A."/>
            <person name="Grigoriev I.V."/>
        </authorList>
    </citation>
    <scope>NUCLEOTIDE SEQUENCE [LARGE SCALE GENOMIC DNA]</scope>
    <source>
        <strain evidence="5 6">PL171</strain>
    </source>
</reference>
<dbReference type="GO" id="GO:0000398">
    <property type="term" value="P:mRNA splicing, via spliceosome"/>
    <property type="evidence" value="ECO:0007669"/>
    <property type="project" value="TreeGrafter"/>
</dbReference>
<dbReference type="Pfam" id="PF00400">
    <property type="entry name" value="WD40"/>
    <property type="match status" value="1"/>
</dbReference>
<dbReference type="PANTHER" id="PTHR19846:SF0">
    <property type="entry name" value="PRE-MRNA PROCESSING FACTOR 4"/>
    <property type="match status" value="1"/>
</dbReference>
<dbReference type="OrthoDB" id="5591786at2759"/>
<dbReference type="InterPro" id="IPR001680">
    <property type="entry name" value="WD40_rpt"/>
</dbReference>
<evidence type="ECO:0000256" key="1">
    <source>
        <dbReference type="ARBA" id="ARBA00022574"/>
    </source>
</evidence>
<dbReference type="STRING" id="765915.A0A1Y2I5V0"/>
<evidence type="ECO:0000313" key="5">
    <source>
        <dbReference type="EMBL" id="ORZ40882.1"/>
    </source>
</evidence>
<dbReference type="InterPro" id="IPR019775">
    <property type="entry name" value="WD40_repeat_CS"/>
</dbReference>
<feature type="region of interest" description="Disordered" evidence="4">
    <location>
        <begin position="314"/>
        <end position="348"/>
    </location>
</feature>
<feature type="region of interest" description="Disordered" evidence="4">
    <location>
        <begin position="360"/>
        <end position="397"/>
    </location>
</feature>
<evidence type="ECO:0000256" key="2">
    <source>
        <dbReference type="ARBA" id="ARBA00022737"/>
    </source>
</evidence>
<dbReference type="SMART" id="SM00320">
    <property type="entry name" value="WD40"/>
    <property type="match status" value="3"/>
</dbReference>
<dbReference type="PANTHER" id="PTHR19846">
    <property type="entry name" value="WD40 REPEAT PROTEIN"/>
    <property type="match status" value="1"/>
</dbReference>
<dbReference type="EMBL" id="MCFL01000002">
    <property type="protein sequence ID" value="ORZ40882.1"/>
    <property type="molecule type" value="Genomic_DNA"/>
</dbReference>
<gene>
    <name evidence="5" type="ORF">BCR44DRAFT_1423966</name>
</gene>
<feature type="repeat" description="WD" evidence="3">
    <location>
        <begin position="132"/>
        <end position="173"/>
    </location>
</feature>
<comment type="caution">
    <text evidence="5">The sequence shown here is derived from an EMBL/GenBank/DDBJ whole genome shotgun (WGS) entry which is preliminary data.</text>
</comment>
<dbReference type="SUPFAM" id="SSF50978">
    <property type="entry name" value="WD40 repeat-like"/>
    <property type="match status" value="1"/>
</dbReference>
<evidence type="ECO:0000256" key="4">
    <source>
        <dbReference type="SAM" id="MobiDB-lite"/>
    </source>
</evidence>
<keyword evidence="2" id="KW-0677">Repeat</keyword>
<keyword evidence="6" id="KW-1185">Reference proteome</keyword>
<evidence type="ECO:0000313" key="6">
    <source>
        <dbReference type="Proteomes" id="UP000193411"/>
    </source>
</evidence>
<protein>
    <submittedName>
        <fullName evidence="5">WD40-repeat-containing domain protein</fullName>
    </submittedName>
</protein>
<dbReference type="PROSITE" id="PS50294">
    <property type="entry name" value="WD_REPEATS_REGION"/>
    <property type="match status" value="1"/>
</dbReference>
<accession>A0A1Y2I5V0</accession>
<feature type="region of interest" description="Disordered" evidence="4">
    <location>
        <begin position="496"/>
        <end position="519"/>
    </location>
</feature>
<name>A0A1Y2I5V0_9FUNG</name>
<dbReference type="PROSITE" id="PS50082">
    <property type="entry name" value="WD_REPEATS_2"/>
    <property type="match status" value="1"/>
</dbReference>
<evidence type="ECO:0000256" key="3">
    <source>
        <dbReference type="PROSITE-ProRule" id="PRU00221"/>
    </source>
</evidence>
<sequence length="519" mass="56284">MNLCAVSSAVPGLVFAATRDRIQCMWLNPVTLQCTAKATDPLKHPAAHPDSPHVNHILVGHLGSTEVLVAADDAGRLIVWSTTSLTQPLALLSCPQSAWGISLHAPTYRLAVSCNAHTISLWDFRKDPWRILTGHSNNIPSIAFNADGSKLASVSIDHSCRVWDLQSGACITWTSLDQWGWQVQFVPSTGFFFDLGRNRASAQHASTAASGLSPNDDTPDELLLATTQNQAYLLTLPPPTRTQPTATTPPVQPVRTQLISDLCMLDRIFPDRPRFYYLLQMTRISMLHSLLPTLPLAILANQVGQVGIVRLDMGYLDPPSPPPQPGVAAHREEQDERADQAQVEADQAAAEEAAGGLWSFGNELPSMASSDAPQDELGPQGDILSDHGQGTDEEDETRTIWTLQTHRKTARSAHERQAAPILTHDLTLLDRFPSITSADASELPLYGLLVMPRKVVDPTISGEPQAEWPVYRVGAVNMDGSATWVDIGVCDSGGRGGNVQLDAEDPDPMVHVPGSEYLD</sequence>
<dbReference type="Gene3D" id="2.130.10.10">
    <property type="entry name" value="YVTN repeat-like/Quinoprotein amine dehydrogenase"/>
    <property type="match status" value="1"/>
</dbReference>
<keyword evidence="1 3" id="KW-0853">WD repeat</keyword>